<accession>A0A396IDX1</accession>
<comment type="caution">
    <text evidence="1">The sequence shown here is derived from an EMBL/GenBank/DDBJ whole genome shotgun (WGS) entry which is preliminary data.</text>
</comment>
<gene>
    <name evidence="1" type="ORF">MtrunA17_Chr4g0032161</name>
</gene>
<evidence type="ECO:0000313" key="1">
    <source>
        <dbReference type="EMBL" id="RHN61027.1"/>
    </source>
</evidence>
<sequence>MSFRFIDIFILCHMIHYKLNNINIYMHIFSKKNKKYIYIYFK</sequence>
<dbReference type="EMBL" id="PSQE01000004">
    <property type="protein sequence ID" value="RHN61027.1"/>
    <property type="molecule type" value="Genomic_DNA"/>
</dbReference>
<dbReference type="AlphaFoldDB" id="A0A396IDX1"/>
<dbReference type="Gramene" id="rna23437">
    <property type="protein sequence ID" value="RHN61027.1"/>
    <property type="gene ID" value="gene23437"/>
</dbReference>
<dbReference type="Proteomes" id="UP000265566">
    <property type="component" value="Chromosome 4"/>
</dbReference>
<protein>
    <submittedName>
        <fullName evidence="1">Uncharacterized protein</fullName>
    </submittedName>
</protein>
<reference evidence="2" key="1">
    <citation type="journal article" date="2018" name="Nat. Plants">
        <title>Whole-genome landscape of Medicago truncatula symbiotic genes.</title>
        <authorList>
            <person name="Pecrix Y."/>
            <person name="Staton S.E."/>
            <person name="Sallet E."/>
            <person name="Lelandais-Briere C."/>
            <person name="Moreau S."/>
            <person name="Carrere S."/>
            <person name="Blein T."/>
            <person name="Jardinaud M.F."/>
            <person name="Latrasse D."/>
            <person name="Zouine M."/>
            <person name="Zahm M."/>
            <person name="Kreplak J."/>
            <person name="Mayjonade B."/>
            <person name="Satge C."/>
            <person name="Perez M."/>
            <person name="Cauet S."/>
            <person name="Marande W."/>
            <person name="Chantry-Darmon C."/>
            <person name="Lopez-Roques C."/>
            <person name="Bouchez O."/>
            <person name="Berard A."/>
            <person name="Debelle F."/>
            <person name="Munos S."/>
            <person name="Bendahmane A."/>
            <person name="Berges H."/>
            <person name="Niebel A."/>
            <person name="Buitink J."/>
            <person name="Frugier F."/>
            <person name="Benhamed M."/>
            <person name="Crespi M."/>
            <person name="Gouzy J."/>
            <person name="Gamas P."/>
        </authorList>
    </citation>
    <scope>NUCLEOTIDE SEQUENCE [LARGE SCALE GENOMIC DNA]</scope>
    <source>
        <strain evidence="2">cv. Jemalong A17</strain>
    </source>
</reference>
<organism evidence="1 2">
    <name type="scientific">Medicago truncatula</name>
    <name type="common">Barrel medic</name>
    <name type="synonym">Medicago tribuloides</name>
    <dbReference type="NCBI Taxonomy" id="3880"/>
    <lineage>
        <taxon>Eukaryota</taxon>
        <taxon>Viridiplantae</taxon>
        <taxon>Streptophyta</taxon>
        <taxon>Embryophyta</taxon>
        <taxon>Tracheophyta</taxon>
        <taxon>Spermatophyta</taxon>
        <taxon>Magnoliopsida</taxon>
        <taxon>eudicotyledons</taxon>
        <taxon>Gunneridae</taxon>
        <taxon>Pentapetalae</taxon>
        <taxon>rosids</taxon>
        <taxon>fabids</taxon>
        <taxon>Fabales</taxon>
        <taxon>Fabaceae</taxon>
        <taxon>Papilionoideae</taxon>
        <taxon>50 kb inversion clade</taxon>
        <taxon>NPAAA clade</taxon>
        <taxon>Hologalegina</taxon>
        <taxon>IRL clade</taxon>
        <taxon>Trifolieae</taxon>
        <taxon>Medicago</taxon>
    </lineage>
</organism>
<evidence type="ECO:0000313" key="2">
    <source>
        <dbReference type="Proteomes" id="UP000265566"/>
    </source>
</evidence>
<proteinExistence type="predicted"/>
<name>A0A396IDX1_MEDTR</name>